<dbReference type="AlphaFoldDB" id="A0A6A6XUR2"/>
<dbReference type="EMBL" id="MU001755">
    <property type="protein sequence ID" value="KAF2799973.1"/>
    <property type="molecule type" value="Genomic_DNA"/>
</dbReference>
<keyword evidence="3" id="KW-1185">Reference proteome</keyword>
<sequence length="79" mass="8981">MIYVCLRSYISTIRRHTTTVNATWSPPLRFEYPKILPTPLILSSVAPPPPKDYKTRRVDPVSHASPPYQASPSKHQIPI</sequence>
<evidence type="ECO:0000313" key="2">
    <source>
        <dbReference type="EMBL" id="KAF2799973.1"/>
    </source>
</evidence>
<feature type="compositionally biased region" description="Polar residues" evidence="1">
    <location>
        <begin position="68"/>
        <end position="79"/>
    </location>
</feature>
<evidence type="ECO:0000313" key="3">
    <source>
        <dbReference type="Proteomes" id="UP000799757"/>
    </source>
</evidence>
<accession>A0A6A6XUR2</accession>
<feature type="compositionally biased region" description="Basic and acidic residues" evidence="1">
    <location>
        <begin position="51"/>
        <end position="60"/>
    </location>
</feature>
<dbReference type="Proteomes" id="UP000799757">
    <property type="component" value="Unassembled WGS sequence"/>
</dbReference>
<evidence type="ECO:0000256" key="1">
    <source>
        <dbReference type="SAM" id="MobiDB-lite"/>
    </source>
</evidence>
<gene>
    <name evidence="2" type="ORF">K505DRAFT_36545</name>
</gene>
<feature type="region of interest" description="Disordered" evidence="1">
    <location>
        <begin position="43"/>
        <end position="79"/>
    </location>
</feature>
<protein>
    <submittedName>
        <fullName evidence="2">Uncharacterized protein</fullName>
    </submittedName>
</protein>
<name>A0A6A6XUR2_9PLEO</name>
<organism evidence="2 3">
    <name type="scientific">Melanomma pulvis-pyrius CBS 109.77</name>
    <dbReference type="NCBI Taxonomy" id="1314802"/>
    <lineage>
        <taxon>Eukaryota</taxon>
        <taxon>Fungi</taxon>
        <taxon>Dikarya</taxon>
        <taxon>Ascomycota</taxon>
        <taxon>Pezizomycotina</taxon>
        <taxon>Dothideomycetes</taxon>
        <taxon>Pleosporomycetidae</taxon>
        <taxon>Pleosporales</taxon>
        <taxon>Melanommataceae</taxon>
        <taxon>Melanomma</taxon>
    </lineage>
</organism>
<reference evidence="2" key="1">
    <citation type="journal article" date="2020" name="Stud. Mycol.">
        <title>101 Dothideomycetes genomes: a test case for predicting lifestyles and emergence of pathogens.</title>
        <authorList>
            <person name="Haridas S."/>
            <person name="Albert R."/>
            <person name="Binder M."/>
            <person name="Bloem J."/>
            <person name="Labutti K."/>
            <person name="Salamov A."/>
            <person name="Andreopoulos B."/>
            <person name="Baker S."/>
            <person name="Barry K."/>
            <person name="Bills G."/>
            <person name="Bluhm B."/>
            <person name="Cannon C."/>
            <person name="Castanera R."/>
            <person name="Culley D."/>
            <person name="Daum C."/>
            <person name="Ezra D."/>
            <person name="Gonzalez J."/>
            <person name="Henrissat B."/>
            <person name="Kuo A."/>
            <person name="Liang C."/>
            <person name="Lipzen A."/>
            <person name="Lutzoni F."/>
            <person name="Magnuson J."/>
            <person name="Mondo S."/>
            <person name="Nolan M."/>
            <person name="Ohm R."/>
            <person name="Pangilinan J."/>
            <person name="Park H.-J."/>
            <person name="Ramirez L."/>
            <person name="Alfaro M."/>
            <person name="Sun H."/>
            <person name="Tritt A."/>
            <person name="Yoshinaga Y."/>
            <person name="Zwiers L.-H."/>
            <person name="Turgeon B."/>
            <person name="Goodwin S."/>
            <person name="Spatafora J."/>
            <person name="Crous P."/>
            <person name="Grigoriev I."/>
        </authorList>
    </citation>
    <scope>NUCLEOTIDE SEQUENCE</scope>
    <source>
        <strain evidence="2">CBS 109.77</strain>
    </source>
</reference>
<proteinExistence type="predicted"/>